<name>D0ABH7_9ORYZ</name>
<proteinExistence type="predicted"/>
<keyword evidence="1" id="KW-0812">Transmembrane</keyword>
<keyword evidence="1" id="KW-1133">Transmembrane helix</keyword>
<accession>D0ABH7</accession>
<dbReference type="EMBL" id="FP565616">
    <property type="protein sequence ID" value="CBG76447.1"/>
    <property type="molecule type" value="Genomic_DNA"/>
</dbReference>
<evidence type="ECO:0000313" key="2">
    <source>
        <dbReference type="EMBL" id="CBG76447.1"/>
    </source>
</evidence>
<evidence type="ECO:0000256" key="1">
    <source>
        <dbReference type="SAM" id="Phobius"/>
    </source>
</evidence>
<feature type="transmembrane region" description="Helical" evidence="1">
    <location>
        <begin position="42"/>
        <end position="60"/>
    </location>
</feature>
<reference evidence="2" key="2">
    <citation type="submission" date="2009-09" db="EMBL/GenBank/DDBJ databases">
        <authorList>
            <person name="Han"/>
            <person name="B"/>
            <person name="Feng"/>
            <person name="Q"/>
            <person name="Huang"/>
            <person name="T"/>
            <person name="Zhao"/>
            <person name="Q"/>
            <person name="Zhu"/>
            <person name="J J.and.Lin."/>
            <person name="Z X."/>
        </authorList>
    </citation>
    <scope>NUCLEOTIDE SEQUENCE</scope>
</reference>
<gene>
    <name evidence="2" type="primary">OO_Ba0013J05-OO_Ba0033A15.34</name>
</gene>
<sequence length="159" mass="18182">MAMKSEYRRMEPEMEAEEELDEEEWARWAEAQRRRRRSGGRYVFTCALFASLNAILLGYGQSASLLDRSHFLLPPPAPRFRSFQLDPSFSDSKLLRDRVESLNHAKLVATQGNELPRWAKKNLPVVGWLPGYVLTFQDCADICTDAHAVCKKMSVATKC</sequence>
<reference evidence="2" key="1">
    <citation type="journal article" date="2009" name="J. Genet. Genomics">
        <title>Analysis of collinear regions of Oryza AA and CC genomes.</title>
        <authorList>
            <person name="Feng Q."/>
            <person name="Huang T."/>
            <person name="Zhao Q."/>
            <person name="Zhu J."/>
            <person name="Lin Z."/>
            <person name="Han B."/>
        </authorList>
    </citation>
    <scope>NUCLEOTIDE SEQUENCE</scope>
</reference>
<organism evidence="2">
    <name type="scientific">Oryza officinalis</name>
    <dbReference type="NCBI Taxonomy" id="4535"/>
    <lineage>
        <taxon>Eukaryota</taxon>
        <taxon>Viridiplantae</taxon>
        <taxon>Streptophyta</taxon>
        <taxon>Embryophyta</taxon>
        <taxon>Tracheophyta</taxon>
        <taxon>Spermatophyta</taxon>
        <taxon>Magnoliopsida</taxon>
        <taxon>Liliopsida</taxon>
        <taxon>Poales</taxon>
        <taxon>Poaceae</taxon>
        <taxon>BOP clade</taxon>
        <taxon>Oryzoideae</taxon>
        <taxon>Oryzeae</taxon>
        <taxon>Oryzinae</taxon>
        <taxon>Oryza</taxon>
    </lineage>
</organism>
<dbReference type="AlphaFoldDB" id="D0ABH7"/>
<protein>
    <submittedName>
        <fullName evidence="2">OO_Ba0013J05-OO_Ba0033A15.34 protein</fullName>
    </submittedName>
</protein>
<keyword evidence="1" id="KW-0472">Membrane</keyword>